<evidence type="ECO:0000259" key="2">
    <source>
        <dbReference type="Pfam" id="PF12697"/>
    </source>
</evidence>
<dbReference type="OrthoDB" id="249703at2759"/>
<evidence type="ECO:0000256" key="1">
    <source>
        <dbReference type="ARBA" id="ARBA00038115"/>
    </source>
</evidence>
<protein>
    <recommendedName>
        <fullName evidence="2">AB hydrolase-1 domain-containing protein</fullName>
    </recommendedName>
</protein>
<accession>A0A0D2EGU2</accession>
<dbReference type="InterPro" id="IPR050261">
    <property type="entry name" value="FrsA_esterase"/>
</dbReference>
<dbReference type="Gene3D" id="1.20.1440.110">
    <property type="entry name" value="acylaminoacyl peptidase"/>
    <property type="match status" value="1"/>
</dbReference>
<sequence>MLQLSSDPSFHFELLRTLAHARYFGADVGEVLEAASQIEAGNFESFAKVFESLANRVYEQAQQIDKTTRPVSARDAYFRAATYFRAADFYLHGNPEDSRINDFWQKQTIAFDRAIALLPNPGERITLKADGFDVPAIFFRTDVADASNPRPTLIMGNGYDGAQEEMLHSCGFAALERGYNVVTYEGPGQPTVLRNQGLGFITQWEKVVSPVVDYLRTREDVDGAKIGLIGFSMGGFLALRAAAFEGRLAAAIAIDGIFDVHGAYMSMLPPPWKSANGEEVDAMVTNLLQSGKAPTGLRWGVEQGLWSFKTSSPADFLDRTKTMTLEGISGGIQCPVWVGCAGDDEFFQGQPEMVRDALGARATYVKLTMDDGAGHHCHVGAGVLMNQRVFDWFGDVVAKK</sequence>
<dbReference type="Pfam" id="PF12697">
    <property type="entry name" value="Abhydrolase_6"/>
    <property type="match status" value="1"/>
</dbReference>
<feature type="domain" description="AB hydrolase-1" evidence="2">
    <location>
        <begin position="173"/>
        <end position="377"/>
    </location>
</feature>
<dbReference type="InterPro" id="IPR000073">
    <property type="entry name" value="AB_hydrolase_1"/>
</dbReference>
<gene>
    <name evidence="3" type="ORF">PV05_06986</name>
</gene>
<proteinExistence type="inferred from homology"/>
<dbReference type="Proteomes" id="UP000054342">
    <property type="component" value="Unassembled WGS sequence"/>
</dbReference>
<dbReference type="AlphaFoldDB" id="A0A0D2EGU2"/>
<dbReference type="Gene3D" id="3.40.50.1820">
    <property type="entry name" value="alpha/beta hydrolase"/>
    <property type="match status" value="1"/>
</dbReference>
<reference evidence="3 4" key="1">
    <citation type="submission" date="2015-01" db="EMBL/GenBank/DDBJ databases">
        <title>The Genome Sequence of Exophiala xenobiotica CBS118157.</title>
        <authorList>
            <consortium name="The Broad Institute Genomics Platform"/>
            <person name="Cuomo C."/>
            <person name="de Hoog S."/>
            <person name="Gorbushina A."/>
            <person name="Stielow B."/>
            <person name="Teixiera M."/>
            <person name="Abouelleil A."/>
            <person name="Chapman S.B."/>
            <person name="Priest M."/>
            <person name="Young S.K."/>
            <person name="Wortman J."/>
            <person name="Nusbaum C."/>
            <person name="Birren B."/>
        </authorList>
    </citation>
    <scope>NUCLEOTIDE SEQUENCE [LARGE SCALE GENOMIC DNA]</scope>
    <source>
        <strain evidence="3 4">CBS 118157</strain>
    </source>
</reference>
<keyword evidence="4" id="KW-1185">Reference proteome</keyword>
<dbReference type="PANTHER" id="PTHR22946">
    <property type="entry name" value="DIENELACTONE HYDROLASE DOMAIN-CONTAINING PROTEIN-RELATED"/>
    <property type="match status" value="1"/>
</dbReference>
<dbReference type="EMBL" id="KN847320">
    <property type="protein sequence ID" value="KIW54638.1"/>
    <property type="molecule type" value="Genomic_DNA"/>
</dbReference>
<evidence type="ECO:0000313" key="4">
    <source>
        <dbReference type="Proteomes" id="UP000054342"/>
    </source>
</evidence>
<dbReference type="InterPro" id="IPR029058">
    <property type="entry name" value="AB_hydrolase_fold"/>
</dbReference>
<comment type="similarity">
    <text evidence="1">Belongs to the AB hydrolase superfamily. FUS2 hydrolase family.</text>
</comment>
<dbReference type="STRING" id="348802.A0A0D2EGU2"/>
<dbReference type="HOGENOM" id="CLU_034451_1_0_1"/>
<organism evidence="3 4">
    <name type="scientific">Exophiala xenobiotica</name>
    <dbReference type="NCBI Taxonomy" id="348802"/>
    <lineage>
        <taxon>Eukaryota</taxon>
        <taxon>Fungi</taxon>
        <taxon>Dikarya</taxon>
        <taxon>Ascomycota</taxon>
        <taxon>Pezizomycotina</taxon>
        <taxon>Eurotiomycetes</taxon>
        <taxon>Chaetothyriomycetidae</taxon>
        <taxon>Chaetothyriales</taxon>
        <taxon>Herpotrichiellaceae</taxon>
        <taxon>Exophiala</taxon>
    </lineage>
</organism>
<dbReference type="PANTHER" id="PTHR22946:SF12">
    <property type="entry name" value="CONIDIAL PIGMENT BIOSYNTHESIS PROTEIN AYG1 (AFU_ORTHOLOGUE AFUA_2G17550)"/>
    <property type="match status" value="1"/>
</dbReference>
<dbReference type="SUPFAM" id="SSF53474">
    <property type="entry name" value="alpha/beta-Hydrolases"/>
    <property type="match status" value="1"/>
</dbReference>
<dbReference type="GeneID" id="25328894"/>
<evidence type="ECO:0000313" key="3">
    <source>
        <dbReference type="EMBL" id="KIW54638.1"/>
    </source>
</evidence>
<dbReference type="RefSeq" id="XP_013315222.1">
    <property type="nucleotide sequence ID" value="XM_013459768.1"/>
</dbReference>
<name>A0A0D2EGU2_9EURO</name>